<dbReference type="PROSITE" id="PS50059">
    <property type="entry name" value="FKBP_PPIASE"/>
    <property type="match status" value="1"/>
</dbReference>
<name>K9EYF6_9LACT</name>
<evidence type="ECO:0000256" key="4">
    <source>
        <dbReference type="ARBA" id="ARBA00016902"/>
    </source>
</evidence>
<evidence type="ECO:0000256" key="2">
    <source>
        <dbReference type="ARBA" id="ARBA00005464"/>
    </source>
</evidence>
<dbReference type="PIRSF" id="PIRSF003095">
    <property type="entry name" value="Trigger_factor"/>
    <property type="match status" value="1"/>
</dbReference>
<feature type="coiled-coil region" evidence="15">
    <location>
        <begin position="261"/>
        <end position="288"/>
    </location>
</feature>
<dbReference type="PATRIC" id="fig|883081.3.peg.284"/>
<keyword evidence="12" id="KW-0963">Cytoplasm</keyword>
<dbReference type="InterPro" id="IPR046357">
    <property type="entry name" value="PPIase_dom_sf"/>
</dbReference>
<dbReference type="RefSeq" id="WP_003776596.1">
    <property type="nucleotide sequence ID" value="NZ_JH992957.1"/>
</dbReference>
<dbReference type="GO" id="GO:0043022">
    <property type="term" value="F:ribosome binding"/>
    <property type="evidence" value="ECO:0007669"/>
    <property type="project" value="TreeGrafter"/>
</dbReference>
<dbReference type="EC" id="5.2.1.8" evidence="3 12"/>
<dbReference type="Gene3D" id="3.30.70.1050">
    <property type="entry name" value="Trigger factor ribosome-binding domain"/>
    <property type="match status" value="1"/>
</dbReference>
<evidence type="ECO:0000256" key="13">
    <source>
        <dbReference type="PROSITE-ProRule" id="PRU00277"/>
    </source>
</evidence>
<comment type="caution">
    <text evidence="18">The sequence shown here is derived from an EMBL/GenBank/DDBJ whole genome shotgun (WGS) entry which is preliminary data.</text>
</comment>
<evidence type="ECO:0000256" key="1">
    <source>
        <dbReference type="ARBA" id="ARBA00000971"/>
    </source>
</evidence>
<dbReference type="GO" id="GO:0003755">
    <property type="term" value="F:peptidyl-prolyl cis-trans isomerase activity"/>
    <property type="evidence" value="ECO:0007669"/>
    <property type="project" value="UniProtKB-UniRule"/>
</dbReference>
<evidence type="ECO:0000256" key="7">
    <source>
        <dbReference type="ARBA" id="ARBA00023186"/>
    </source>
</evidence>
<evidence type="ECO:0000313" key="18">
    <source>
        <dbReference type="EMBL" id="EKU94250.1"/>
    </source>
</evidence>
<dbReference type="SUPFAM" id="SSF54534">
    <property type="entry name" value="FKBP-like"/>
    <property type="match status" value="1"/>
</dbReference>
<dbReference type="FunFam" id="3.10.50.40:FF:000001">
    <property type="entry name" value="Trigger factor"/>
    <property type="match status" value="1"/>
</dbReference>
<dbReference type="GO" id="GO:0051083">
    <property type="term" value="P:'de novo' cotranslational protein folding"/>
    <property type="evidence" value="ECO:0007669"/>
    <property type="project" value="TreeGrafter"/>
</dbReference>
<dbReference type="GO" id="GO:0015031">
    <property type="term" value="P:protein transport"/>
    <property type="evidence" value="ECO:0007669"/>
    <property type="project" value="UniProtKB-UniRule"/>
</dbReference>
<dbReference type="Pfam" id="PF05697">
    <property type="entry name" value="Trigger_N"/>
    <property type="match status" value="1"/>
</dbReference>
<dbReference type="InterPro" id="IPR008881">
    <property type="entry name" value="Trigger_fac_ribosome-bd_bac"/>
</dbReference>
<dbReference type="OrthoDB" id="9767721at2"/>
<dbReference type="Proteomes" id="UP000009875">
    <property type="component" value="Unassembled WGS sequence"/>
</dbReference>
<keyword evidence="7 12" id="KW-0143">Chaperone</keyword>
<reference evidence="18 19" key="1">
    <citation type="submission" date="2012-09" db="EMBL/GenBank/DDBJ databases">
        <title>The Genome Sequence of Alloiococcus otitis ATCC 51267.</title>
        <authorList>
            <consortium name="The Broad Institute Genome Sequencing Platform"/>
            <person name="Earl A."/>
            <person name="Ward D."/>
            <person name="Feldgarden M."/>
            <person name="Gevers D."/>
            <person name="Huys G."/>
            <person name="Walker B."/>
            <person name="Young S.K."/>
            <person name="Zeng Q."/>
            <person name="Gargeya S."/>
            <person name="Fitzgerald M."/>
            <person name="Haas B."/>
            <person name="Abouelleil A."/>
            <person name="Alvarado L."/>
            <person name="Arachchi H.M."/>
            <person name="Berlin A.M."/>
            <person name="Chapman S.B."/>
            <person name="Goldberg J."/>
            <person name="Griggs A."/>
            <person name="Gujja S."/>
            <person name="Hansen M."/>
            <person name="Howarth C."/>
            <person name="Imamovic A."/>
            <person name="Larimer J."/>
            <person name="McCowen C."/>
            <person name="Montmayeur A."/>
            <person name="Murphy C."/>
            <person name="Neiman D."/>
            <person name="Pearson M."/>
            <person name="Priest M."/>
            <person name="Roberts A."/>
            <person name="Saif S."/>
            <person name="Shea T."/>
            <person name="Sisk P."/>
            <person name="Sykes S."/>
            <person name="Wortman J."/>
            <person name="Nusbaum C."/>
            <person name="Birren B."/>
        </authorList>
    </citation>
    <scope>NUCLEOTIDE SEQUENCE [LARGE SCALE GENOMIC DNA]</scope>
    <source>
        <strain evidence="18 19">ATCC 51267</strain>
    </source>
</reference>
<keyword evidence="6 12" id="KW-0697">Rotamase</keyword>
<dbReference type="GO" id="GO:0005737">
    <property type="term" value="C:cytoplasm"/>
    <property type="evidence" value="ECO:0007669"/>
    <property type="project" value="UniProtKB-SubCell"/>
</dbReference>
<evidence type="ECO:0000256" key="8">
    <source>
        <dbReference type="ARBA" id="ARBA00023235"/>
    </source>
</evidence>
<dbReference type="PANTHER" id="PTHR30560:SF3">
    <property type="entry name" value="TRIGGER FACTOR-LIKE PROTEIN TIG, CHLOROPLASTIC"/>
    <property type="match status" value="1"/>
</dbReference>
<dbReference type="eggNOG" id="COG0544">
    <property type="taxonomic scope" value="Bacteria"/>
</dbReference>
<protein>
    <recommendedName>
        <fullName evidence="4 12">Trigger factor</fullName>
        <shortName evidence="12">TF</shortName>
        <ecNumber evidence="3 12">5.2.1.8</ecNumber>
    </recommendedName>
    <alternativeName>
        <fullName evidence="11 12">PPIase</fullName>
    </alternativeName>
</protein>
<evidence type="ECO:0000256" key="9">
    <source>
        <dbReference type="ARBA" id="ARBA00023306"/>
    </source>
</evidence>
<keyword evidence="9 12" id="KW-0131">Cell cycle</keyword>
<dbReference type="GO" id="GO:0051301">
    <property type="term" value="P:cell division"/>
    <property type="evidence" value="ECO:0007669"/>
    <property type="project" value="UniProtKB-KW"/>
</dbReference>
<comment type="catalytic activity">
    <reaction evidence="1 12 13">
        <text>[protein]-peptidylproline (omega=180) = [protein]-peptidylproline (omega=0)</text>
        <dbReference type="Rhea" id="RHEA:16237"/>
        <dbReference type="Rhea" id="RHEA-COMP:10747"/>
        <dbReference type="Rhea" id="RHEA-COMP:10748"/>
        <dbReference type="ChEBI" id="CHEBI:83833"/>
        <dbReference type="ChEBI" id="CHEBI:83834"/>
        <dbReference type="EC" id="5.2.1.8"/>
    </reaction>
</comment>
<dbReference type="Pfam" id="PF05698">
    <property type="entry name" value="Trigger_C"/>
    <property type="match status" value="1"/>
</dbReference>
<keyword evidence="8 12" id="KW-0413">Isomerase</keyword>
<feature type="domain" description="PPIase FKBP-type" evidence="17">
    <location>
        <begin position="162"/>
        <end position="247"/>
    </location>
</feature>
<dbReference type="Gene3D" id="1.10.3120.10">
    <property type="entry name" value="Trigger factor, C-terminal domain"/>
    <property type="match status" value="1"/>
</dbReference>
<keyword evidence="15" id="KW-0175">Coiled coil</keyword>
<dbReference type="InterPro" id="IPR036611">
    <property type="entry name" value="Trigger_fac_ribosome-bd_sf"/>
</dbReference>
<evidence type="ECO:0000256" key="16">
    <source>
        <dbReference type="SAM" id="MobiDB-lite"/>
    </source>
</evidence>
<evidence type="ECO:0000256" key="10">
    <source>
        <dbReference type="ARBA" id="ARBA00024849"/>
    </source>
</evidence>
<sequence length="445" mass="50249">MTTKFEKIGPTTGKLSFTIDKDTVKSGLDRTFKKVKGNLNVPGFRKGKLPRKMFDKMYGEEALYEDTLNDILPFAYQQALNEEGIEPVGQPQIDAESMEKGQDWELVAEVTLKPEVELGQYKGLEVAKQERDVSDEEVEESLKRRQERAAELTIKDGKAEEGDTVVIDFKGFKDGEEFEGGQADNFSLELGSGQFIPGFEDQLIGVSPEEEVKVEVTFPEDYQAEDLAGREAVFEVTVHEVKSKELPELDDEFAKDEDEDVESIDELRQKIRQELEEGRAQAAEEARDDEAIRKAVENADIPEIPQAMADEEVNRQMEMYLGNMQQQGISPEMYFSMTGTSEDDLREQFEDGAEFNVRTNLVLQAIVEAENIEVNEEEMDEEIADLAEQYNMEESRVRDVLSPDLLQNDISLKKAIDLITSTAKETEEATASQESEADKEAEEAE</sequence>
<evidence type="ECO:0000256" key="15">
    <source>
        <dbReference type="SAM" id="Coils"/>
    </source>
</evidence>
<evidence type="ECO:0000256" key="11">
    <source>
        <dbReference type="ARBA" id="ARBA00029986"/>
    </source>
</evidence>
<keyword evidence="19" id="KW-1185">Reference proteome</keyword>
<dbReference type="NCBIfam" id="TIGR00115">
    <property type="entry name" value="tig"/>
    <property type="match status" value="1"/>
</dbReference>
<dbReference type="InterPro" id="IPR037041">
    <property type="entry name" value="Trigger_fac_C_sf"/>
</dbReference>
<dbReference type="GO" id="GO:0043335">
    <property type="term" value="P:protein unfolding"/>
    <property type="evidence" value="ECO:0007669"/>
    <property type="project" value="TreeGrafter"/>
</dbReference>
<dbReference type="InterPro" id="IPR008880">
    <property type="entry name" value="Trigger_fac_C"/>
</dbReference>
<comment type="subcellular location">
    <subcellularLocation>
        <location evidence="12">Cytoplasm</location>
    </subcellularLocation>
    <text evidence="12">About half TF is bound to the ribosome near the polypeptide exit tunnel while the other half is free in the cytoplasm.</text>
</comment>
<feature type="compositionally biased region" description="Acidic residues" evidence="16">
    <location>
        <begin position="435"/>
        <end position="445"/>
    </location>
</feature>
<evidence type="ECO:0000256" key="5">
    <source>
        <dbReference type="ARBA" id="ARBA00022618"/>
    </source>
</evidence>
<evidence type="ECO:0000259" key="17">
    <source>
        <dbReference type="PROSITE" id="PS50059"/>
    </source>
</evidence>
<feature type="region of interest" description="Disordered" evidence="16">
    <location>
        <begin position="423"/>
        <end position="445"/>
    </location>
</feature>
<evidence type="ECO:0000256" key="3">
    <source>
        <dbReference type="ARBA" id="ARBA00013194"/>
    </source>
</evidence>
<dbReference type="EMBL" id="AGXA01000004">
    <property type="protein sequence ID" value="EKU94250.1"/>
    <property type="molecule type" value="Genomic_DNA"/>
</dbReference>
<dbReference type="InterPro" id="IPR027304">
    <property type="entry name" value="Trigger_fact/SurA_dom_sf"/>
</dbReference>
<dbReference type="PANTHER" id="PTHR30560">
    <property type="entry name" value="TRIGGER FACTOR CHAPERONE AND PEPTIDYL-PROLYL CIS/TRANS ISOMERASE"/>
    <property type="match status" value="1"/>
</dbReference>
<comment type="domain">
    <text evidence="12">Consists of 3 domains; the N-terminus binds the ribosome, the middle domain has PPIase activity, while the C-terminus has intrinsic chaperone activity on its own.</text>
</comment>
<accession>K9EYF6</accession>
<dbReference type="SUPFAM" id="SSF102735">
    <property type="entry name" value="Trigger factor ribosome-binding domain"/>
    <property type="match status" value="1"/>
</dbReference>
<dbReference type="HAMAP" id="MF_00303">
    <property type="entry name" value="Trigger_factor_Tig"/>
    <property type="match status" value="1"/>
</dbReference>
<dbReference type="HOGENOM" id="CLU_033058_3_2_9"/>
<dbReference type="STRING" id="883081.HMPREF9698_00282"/>
<dbReference type="InterPro" id="IPR001179">
    <property type="entry name" value="PPIase_FKBP_dom"/>
</dbReference>
<dbReference type="InterPro" id="IPR005215">
    <property type="entry name" value="Trig_fac"/>
</dbReference>
<dbReference type="AlphaFoldDB" id="K9EYF6"/>
<comment type="function">
    <text evidence="10 12">Involved in protein export. Acts as a chaperone by maintaining the newly synthesized protein in an open conformation. Functions as a peptidyl-prolyl cis-trans isomerase.</text>
</comment>
<evidence type="ECO:0000256" key="14">
    <source>
        <dbReference type="RuleBase" id="RU003914"/>
    </source>
</evidence>
<keyword evidence="5 12" id="KW-0132">Cell division</keyword>
<evidence type="ECO:0000256" key="12">
    <source>
        <dbReference type="HAMAP-Rule" id="MF_00303"/>
    </source>
</evidence>
<comment type="similarity">
    <text evidence="2 12 14">Belongs to the FKBP-type PPIase family. Tig subfamily.</text>
</comment>
<evidence type="ECO:0000313" key="19">
    <source>
        <dbReference type="Proteomes" id="UP000009875"/>
    </source>
</evidence>
<evidence type="ECO:0000256" key="6">
    <source>
        <dbReference type="ARBA" id="ARBA00023110"/>
    </source>
</evidence>
<feature type="coiled-coil region" evidence="15">
    <location>
        <begin position="369"/>
        <end position="396"/>
    </location>
</feature>
<proteinExistence type="inferred from homology"/>
<dbReference type="SUPFAM" id="SSF109998">
    <property type="entry name" value="Triger factor/SurA peptide-binding domain-like"/>
    <property type="match status" value="1"/>
</dbReference>
<dbReference type="GO" id="GO:0044183">
    <property type="term" value="F:protein folding chaperone"/>
    <property type="evidence" value="ECO:0007669"/>
    <property type="project" value="TreeGrafter"/>
</dbReference>
<gene>
    <name evidence="12" type="primary">tig</name>
    <name evidence="18" type="ORF">HMPREF9698_00282</name>
</gene>
<organism evidence="18 19">
    <name type="scientific">Alloiococcus otitis ATCC 51267</name>
    <dbReference type="NCBI Taxonomy" id="883081"/>
    <lineage>
        <taxon>Bacteria</taxon>
        <taxon>Bacillati</taxon>
        <taxon>Bacillota</taxon>
        <taxon>Bacilli</taxon>
        <taxon>Lactobacillales</taxon>
        <taxon>Carnobacteriaceae</taxon>
        <taxon>Alloiococcus</taxon>
    </lineage>
</organism>
<dbReference type="Gene3D" id="3.10.50.40">
    <property type="match status" value="1"/>
</dbReference>
<dbReference type="Pfam" id="PF00254">
    <property type="entry name" value="FKBP_C"/>
    <property type="match status" value="1"/>
</dbReference>